<proteinExistence type="predicted"/>
<keyword evidence="2" id="KW-1185">Reference proteome</keyword>
<name>A0ABQ6BPZ2_9NEIS</name>
<organism evidence="1 2">
    <name type="scientific">Chitiniphilus shinanonensis</name>
    <dbReference type="NCBI Taxonomy" id="553088"/>
    <lineage>
        <taxon>Bacteria</taxon>
        <taxon>Pseudomonadati</taxon>
        <taxon>Pseudomonadota</taxon>
        <taxon>Betaproteobacteria</taxon>
        <taxon>Neisseriales</taxon>
        <taxon>Chitinibacteraceae</taxon>
        <taxon>Chitiniphilus</taxon>
    </lineage>
</organism>
<dbReference type="EMBL" id="BSOZ01000005">
    <property type="protein sequence ID" value="GLS03499.1"/>
    <property type="molecule type" value="Genomic_DNA"/>
</dbReference>
<evidence type="ECO:0000313" key="1">
    <source>
        <dbReference type="EMBL" id="GLS03499.1"/>
    </source>
</evidence>
<comment type="caution">
    <text evidence="1">The sequence shown here is derived from an EMBL/GenBank/DDBJ whole genome shotgun (WGS) entry which is preliminary data.</text>
</comment>
<gene>
    <name evidence="1" type="ORF">GCM10007860_06430</name>
</gene>
<evidence type="ECO:0000313" key="2">
    <source>
        <dbReference type="Proteomes" id="UP001156836"/>
    </source>
</evidence>
<sequence>MSSAADTRSVSLASCLWWAASFLSVDALFEQCSAQLALGFDIAGLRAAQSGELSLGAHQLFGHGCGRGRGGCHFRLELLHVALLLTQLAANHAHGARCLPVGIHLALGGIERLELGLQVAHFAAGSAAALGQRAQRRGGPVDGRQHHLQAQFAPAHWSRS</sequence>
<protein>
    <submittedName>
        <fullName evidence="1">Uncharacterized protein</fullName>
    </submittedName>
</protein>
<dbReference type="Proteomes" id="UP001156836">
    <property type="component" value="Unassembled WGS sequence"/>
</dbReference>
<dbReference type="RefSeq" id="WP_169338622.1">
    <property type="nucleotide sequence ID" value="NZ_BSOZ01000005.1"/>
</dbReference>
<accession>A0ABQ6BPZ2</accession>
<reference evidence="2" key="1">
    <citation type="journal article" date="2019" name="Int. J. Syst. Evol. Microbiol.">
        <title>The Global Catalogue of Microorganisms (GCM) 10K type strain sequencing project: providing services to taxonomists for standard genome sequencing and annotation.</title>
        <authorList>
            <consortium name="The Broad Institute Genomics Platform"/>
            <consortium name="The Broad Institute Genome Sequencing Center for Infectious Disease"/>
            <person name="Wu L."/>
            <person name="Ma J."/>
        </authorList>
    </citation>
    <scope>NUCLEOTIDE SEQUENCE [LARGE SCALE GENOMIC DNA]</scope>
    <source>
        <strain evidence="2">NBRC 104970</strain>
    </source>
</reference>